<feature type="compositionally biased region" description="Basic and acidic residues" evidence="1">
    <location>
        <begin position="118"/>
        <end position="132"/>
    </location>
</feature>
<gene>
    <name evidence="2" type="ORF">A4U43_C04F1740</name>
</gene>
<feature type="region of interest" description="Disordered" evidence="1">
    <location>
        <begin position="111"/>
        <end position="179"/>
    </location>
</feature>
<dbReference type="AlphaFoldDB" id="A0A5P1F071"/>
<dbReference type="Gramene" id="ONK70807">
    <property type="protein sequence ID" value="ONK70807"/>
    <property type="gene ID" value="A4U43_C04F1740"/>
</dbReference>
<proteinExistence type="predicted"/>
<dbReference type="EMBL" id="CM007384">
    <property type="protein sequence ID" value="ONK70807.1"/>
    <property type="molecule type" value="Genomic_DNA"/>
</dbReference>
<dbReference type="Proteomes" id="UP000243459">
    <property type="component" value="Chromosome 4"/>
</dbReference>
<evidence type="ECO:0000313" key="3">
    <source>
        <dbReference type="Proteomes" id="UP000243459"/>
    </source>
</evidence>
<organism evidence="2 3">
    <name type="scientific">Asparagus officinalis</name>
    <name type="common">Garden asparagus</name>
    <dbReference type="NCBI Taxonomy" id="4686"/>
    <lineage>
        <taxon>Eukaryota</taxon>
        <taxon>Viridiplantae</taxon>
        <taxon>Streptophyta</taxon>
        <taxon>Embryophyta</taxon>
        <taxon>Tracheophyta</taxon>
        <taxon>Spermatophyta</taxon>
        <taxon>Magnoliopsida</taxon>
        <taxon>Liliopsida</taxon>
        <taxon>Asparagales</taxon>
        <taxon>Asparagaceae</taxon>
        <taxon>Asparagoideae</taxon>
        <taxon>Asparagus</taxon>
    </lineage>
</organism>
<keyword evidence="3" id="KW-1185">Reference proteome</keyword>
<evidence type="ECO:0000313" key="2">
    <source>
        <dbReference type="EMBL" id="ONK70807.1"/>
    </source>
</evidence>
<sequence length="179" mass="19567">MSPLSLALPRLAVSVEDAVAENVEDLDELVAFRVIGGVEVEDVVDVGRVASDQEVHVEEPRTTELEGAPGLVEDACDPSVVVVHVREEAGEHAEDRPVCRDSRFSVGFVVEKEEEEEGRGRNEDLWTTRASEHLLGVGRAEEEAAAGQRSKDRAHGQQSKRLKVEDEGNDDDEDVDDAD</sequence>
<feature type="compositionally biased region" description="Acidic residues" evidence="1">
    <location>
        <begin position="167"/>
        <end position="179"/>
    </location>
</feature>
<reference evidence="3" key="1">
    <citation type="journal article" date="2017" name="Nat. Commun.">
        <title>The asparagus genome sheds light on the origin and evolution of a young Y chromosome.</title>
        <authorList>
            <person name="Harkess A."/>
            <person name="Zhou J."/>
            <person name="Xu C."/>
            <person name="Bowers J.E."/>
            <person name="Van der Hulst R."/>
            <person name="Ayyampalayam S."/>
            <person name="Mercati F."/>
            <person name="Riccardi P."/>
            <person name="McKain M.R."/>
            <person name="Kakrana A."/>
            <person name="Tang H."/>
            <person name="Ray J."/>
            <person name="Groenendijk J."/>
            <person name="Arikit S."/>
            <person name="Mathioni S.M."/>
            <person name="Nakano M."/>
            <person name="Shan H."/>
            <person name="Telgmann-Rauber A."/>
            <person name="Kanno A."/>
            <person name="Yue Z."/>
            <person name="Chen H."/>
            <person name="Li W."/>
            <person name="Chen Y."/>
            <person name="Xu X."/>
            <person name="Zhang Y."/>
            <person name="Luo S."/>
            <person name="Chen H."/>
            <person name="Gao J."/>
            <person name="Mao Z."/>
            <person name="Pires J.C."/>
            <person name="Luo M."/>
            <person name="Kudrna D."/>
            <person name="Wing R.A."/>
            <person name="Meyers B.C."/>
            <person name="Yi K."/>
            <person name="Kong H."/>
            <person name="Lavrijsen P."/>
            <person name="Sunseri F."/>
            <person name="Falavigna A."/>
            <person name="Ye Y."/>
            <person name="Leebens-Mack J.H."/>
            <person name="Chen G."/>
        </authorList>
    </citation>
    <scope>NUCLEOTIDE SEQUENCE [LARGE SCALE GENOMIC DNA]</scope>
    <source>
        <strain evidence="3">cv. DH0086</strain>
    </source>
</reference>
<protein>
    <submittedName>
        <fullName evidence="2">Uncharacterized protein</fullName>
    </submittedName>
</protein>
<accession>A0A5P1F071</accession>
<evidence type="ECO:0000256" key="1">
    <source>
        <dbReference type="SAM" id="MobiDB-lite"/>
    </source>
</evidence>
<name>A0A5P1F071_ASPOF</name>